<dbReference type="EMBL" id="FOHJ01000003">
    <property type="protein sequence ID" value="SET20686.1"/>
    <property type="molecule type" value="Genomic_DNA"/>
</dbReference>
<dbReference type="CDD" id="cd04506">
    <property type="entry name" value="SGNH_hydrolase_YpmR_like"/>
    <property type="match status" value="1"/>
</dbReference>
<keyword evidence="4" id="KW-1185">Reference proteome</keyword>
<evidence type="ECO:0000313" key="3">
    <source>
        <dbReference type="EMBL" id="SET20686.1"/>
    </source>
</evidence>
<dbReference type="Proteomes" id="UP000199095">
    <property type="component" value="Unassembled WGS sequence"/>
</dbReference>
<dbReference type="RefSeq" id="WP_093132912.1">
    <property type="nucleotide sequence ID" value="NZ_FOHJ01000003.1"/>
</dbReference>
<name>A0A1I0CM28_9BACI</name>
<reference evidence="4" key="1">
    <citation type="submission" date="2016-10" db="EMBL/GenBank/DDBJ databases">
        <authorList>
            <person name="Varghese N."/>
            <person name="Submissions S."/>
        </authorList>
    </citation>
    <scope>NUCLEOTIDE SEQUENCE [LARGE SCALE GENOMIC DNA]</scope>
    <source>
        <strain evidence="4">CGMCC 1.3566</strain>
    </source>
</reference>
<dbReference type="STRING" id="237682.SAMN05421676_103219"/>
<feature type="domain" description="SGNH hydrolase-type esterase" evidence="2">
    <location>
        <begin position="87"/>
        <end position="279"/>
    </location>
</feature>
<dbReference type="InterPro" id="IPR051532">
    <property type="entry name" value="Ester_Hydrolysis_Enzymes"/>
</dbReference>
<dbReference type="Gene3D" id="3.40.50.1110">
    <property type="entry name" value="SGNH hydrolase"/>
    <property type="match status" value="1"/>
</dbReference>
<feature type="region of interest" description="Disordered" evidence="1">
    <location>
        <begin position="38"/>
        <end position="63"/>
    </location>
</feature>
<sequence>MRKIIVTVIMLLFVVLVGFVIFPPSNDNTQTNGRIAQENQHTSAQDGKDSTSSNEEGTITDKVSQSVTEVVEKTIDFFVPKTLHITAVGDSLTQGVGDETENEGYVGIVRNRLENSNVDQLVVDNFGKRGNRTDQLLKRLKEKEDLISSVKNADMVLITIGANDIMKIVKENFTSLSYDTFTKEQSAYQNRLEDIFTIIRQYNEDAHIFLIGLFNPFSQYFEDIPELDKIITDYNYIGQKVVSNYESATFIPVKDLFVNTDENLFAEDHFHPNSKGYQLMGEQILKYLEEFFEINQE</sequence>
<dbReference type="Pfam" id="PF13472">
    <property type="entry name" value="Lipase_GDSL_2"/>
    <property type="match status" value="1"/>
</dbReference>
<dbReference type="SUPFAM" id="SSF52266">
    <property type="entry name" value="SGNH hydrolase"/>
    <property type="match status" value="1"/>
</dbReference>
<protein>
    <submittedName>
        <fullName evidence="3">Lysophospholipase L1</fullName>
    </submittedName>
</protein>
<dbReference type="InterPro" id="IPR036514">
    <property type="entry name" value="SGNH_hydro_sf"/>
</dbReference>
<dbReference type="GO" id="GO:0004622">
    <property type="term" value="F:phosphatidylcholine lysophospholipase activity"/>
    <property type="evidence" value="ECO:0007669"/>
    <property type="project" value="TreeGrafter"/>
</dbReference>
<evidence type="ECO:0000256" key="1">
    <source>
        <dbReference type="SAM" id="MobiDB-lite"/>
    </source>
</evidence>
<dbReference type="PANTHER" id="PTHR30383:SF27">
    <property type="entry name" value="SPORE GERMINATION LIPASE LIPC"/>
    <property type="match status" value="1"/>
</dbReference>
<dbReference type="OrthoDB" id="252349at2"/>
<evidence type="ECO:0000313" key="4">
    <source>
        <dbReference type="Proteomes" id="UP000199095"/>
    </source>
</evidence>
<dbReference type="AlphaFoldDB" id="A0A1I0CM28"/>
<evidence type="ECO:0000259" key="2">
    <source>
        <dbReference type="Pfam" id="PF13472"/>
    </source>
</evidence>
<gene>
    <name evidence="3" type="ORF">SAMN05421676_103219</name>
</gene>
<accession>A0A1I0CM28</accession>
<proteinExistence type="predicted"/>
<organism evidence="3 4">
    <name type="scientific">Salinibacillus kushneri</name>
    <dbReference type="NCBI Taxonomy" id="237682"/>
    <lineage>
        <taxon>Bacteria</taxon>
        <taxon>Bacillati</taxon>
        <taxon>Bacillota</taxon>
        <taxon>Bacilli</taxon>
        <taxon>Bacillales</taxon>
        <taxon>Bacillaceae</taxon>
        <taxon>Salinibacillus</taxon>
    </lineage>
</organism>
<dbReference type="InterPro" id="IPR013830">
    <property type="entry name" value="SGNH_hydro"/>
</dbReference>
<dbReference type="PANTHER" id="PTHR30383">
    <property type="entry name" value="THIOESTERASE 1/PROTEASE 1/LYSOPHOSPHOLIPASE L1"/>
    <property type="match status" value="1"/>
</dbReference>